<proteinExistence type="predicted"/>
<dbReference type="EMBL" id="JARKIF010000045">
    <property type="protein sequence ID" value="KAJ7608364.1"/>
    <property type="molecule type" value="Genomic_DNA"/>
</dbReference>
<reference evidence="2" key="1">
    <citation type="submission" date="2023-03" db="EMBL/GenBank/DDBJ databases">
        <title>Massive genome expansion in bonnet fungi (Mycena s.s.) driven by repeated elements and novel gene families across ecological guilds.</title>
        <authorList>
            <consortium name="Lawrence Berkeley National Laboratory"/>
            <person name="Harder C.B."/>
            <person name="Miyauchi S."/>
            <person name="Viragh M."/>
            <person name="Kuo A."/>
            <person name="Thoen E."/>
            <person name="Andreopoulos B."/>
            <person name="Lu D."/>
            <person name="Skrede I."/>
            <person name="Drula E."/>
            <person name="Henrissat B."/>
            <person name="Morin E."/>
            <person name="Kohler A."/>
            <person name="Barry K."/>
            <person name="LaButti K."/>
            <person name="Morin E."/>
            <person name="Salamov A."/>
            <person name="Lipzen A."/>
            <person name="Mereny Z."/>
            <person name="Hegedus B."/>
            <person name="Baldrian P."/>
            <person name="Stursova M."/>
            <person name="Weitz H."/>
            <person name="Taylor A."/>
            <person name="Grigoriev I.V."/>
            <person name="Nagy L.G."/>
            <person name="Martin F."/>
            <person name="Kauserud H."/>
        </authorList>
    </citation>
    <scope>NUCLEOTIDE SEQUENCE</scope>
    <source>
        <strain evidence="2">9284</strain>
    </source>
</reference>
<keyword evidence="3" id="KW-1185">Reference proteome</keyword>
<organism evidence="2 3">
    <name type="scientific">Roridomyces roridus</name>
    <dbReference type="NCBI Taxonomy" id="1738132"/>
    <lineage>
        <taxon>Eukaryota</taxon>
        <taxon>Fungi</taxon>
        <taxon>Dikarya</taxon>
        <taxon>Basidiomycota</taxon>
        <taxon>Agaricomycotina</taxon>
        <taxon>Agaricomycetes</taxon>
        <taxon>Agaricomycetidae</taxon>
        <taxon>Agaricales</taxon>
        <taxon>Marasmiineae</taxon>
        <taxon>Mycenaceae</taxon>
        <taxon>Roridomyces</taxon>
    </lineage>
</organism>
<dbReference type="AlphaFoldDB" id="A0AAD7B227"/>
<sequence>MASKARTTALPRLKTTDSQEIVPKDVSAQTGGARGVQRRHEKPANSTAYALYQVLRTSLLFVAYCESETCDSSYLWGHHLGLRHRIHQFHALESLAGTTPPIKGLDRSMLVDPRRLHFTLDVMALHSVDVEQSQTSNGKTLSVQSTFSRA</sequence>
<evidence type="ECO:0000313" key="3">
    <source>
        <dbReference type="Proteomes" id="UP001221142"/>
    </source>
</evidence>
<gene>
    <name evidence="2" type="ORF">FB45DRAFT_386324</name>
</gene>
<accession>A0AAD7B227</accession>
<protein>
    <submittedName>
        <fullName evidence="2">Uncharacterized protein</fullName>
    </submittedName>
</protein>
<name>A0AAD7B227_9AGAR</name>
<dbReference type="Proteomes" id="UP001221142">
    <property type="component" value="Unassembled WGS sequence"/>
</dbReference>
<comment type="caution">
    <text evidence="2">The sequence shown here is derived from an EMBL/GenBank/DDBJ whole genome shotgun (WGS) entry which is preliminary data.</text>
</comment>
<feature type="region of interest" description="Disordered" evidence="1">
    <location>
        <begin position="1"/>
        <end position="42"/>
    </location>
</feature>
<evidence type="ECO:0000313" key="2">
    <source>
        <dbReference type="EMBL" id="KAJ7608364.1"/>
    </source>
</evidence>
<evidence type="ECO:0000256" key="1">
    <source>
        <dbReference type="SAM" id="MobiDB-lite"/>
    </source>
</evidence>